<dbReference type="InterPro" id="IPR025004">
    <property type="entry name" value="SenN/SenS"/>
</dbReference>
<name>A0A1I0I860_9BACI</name>
<dbReference type="EMBL" id="FOHJ01000011">
    <property type="protein sequence ID" value="SET92853.1"/>
    <property type="molecule type" value="Genomic_DNA"/>
</dbReference>
<organism evidence="1 2">
    <name type="scientific">Salinibacillus kushneri</name>
    <dbReference type="NCBI Taxonomy" id="237682"/>
    <lineage>
        <taxon>Bacteria</taxon>
        <taxon>Bacillati</taxon>
        <taxon>Bacillota</taxon>
        <taxon>Bacilli</taxon>
        <taxon>Bacillales</taxon>
        <taxon>Bacillaceae</taxon>
        <taxon>Salinibacillus</taxon>
    </lineage>
</organism>
<protein>
    <submittedName>
        <fullName evidence="1">Fur-regulated basic protein B</fullName>
    </submittedName>
</protein>
<dbReference type="Pfam" id="PF13040">
    <property type="entry name" value="Fur_reg_FbpB"/>
    <property type="match status" value="1"/>
</dbReference>
<evidence type="ECO:0000313" key="2">
    <source>
        <dbReference type="Proteomes" id="UP000199095"/>
    </source>
</evidence>
<dbReference type="RefSeq" id="WP_093136854.1">
    <property type="nucleotide sequence ID" value="NZ_FOHJ01000011.1"/>
</dbReference>
<proteinExistence type="predicted"/>
<keyword evidence="2" id="KW-1185">Reference proteome</keyword>
<dbReference type="OrthoDB" id="2991278at2"/>
<reference evidence="2" key="1">
    <citation type="submission" date="2016-10" db="EMBL/GenBank/DDBJ databases">
        <authorList>
            <person name="Varghese N."/>
            <person name="Submissions S."/>
        </authorList>
    </citation>
    <scope>NUCLEOTIDE SEQUENCE [LARGE SCALE GENOMIC DNA]</scope>
    <source>
        <strain evidence="2">CGMCC 1.3566</strain>
    </source>
</reference>
<sequence>MRPKLPGFQELVNEYKEELMRDTQVMKEIDMKIENKYTTRKVSGEKKINDRISSQSYHSMPN</sequence>
<dbReference type="Proteomes" id="UP000199095">
    <property type="component" value="Unassembled WGS sequence"/>
</dbReference>
<accession>A0A1I0I860</accession>
<gene>
    <name evidence="1" type="ORF">SAMN05421676_11137</name>
</gene>
<dbReference type="AlphaFoldDB" id="A0A1I0I860"/>
<evidence type="ECO:0000313" key="1">
    <source>
        <dbReference type="EMBL" id="SET92853.1"/>
    </source>
</evidence>